<evidence type="ECO:0000259" key="3">
    <source>
        <dbReference type="Pfam" id="PF00823"/>
    </source>
</evidence>
<evidence type="ECO:0000313" key="4">
    <source>
        <dbReference type="EMBL" id="SEP45545.1"/>
    </source>
</evidence>
<dbReference type="Pfam" id="PF00823">
    <property type="entry name" value="PPE"/>
    <property type="match status" value="1"/>
</dbReference>
<feature type="domain" description="PPE" evidence="3">
    <location>
        <begin position="109"/>
        <end position="182"/>
    </location>
</feature>
<comment type="similarity">
    <text evidence="1">Belongs to the mycobacterial PPE family.</text>
</comment>
<dbReference type="AlphaFoldDB" id="A0A1H8Y093"/>
<feature type="compositionally biased region" description="Basic and acidic residues" evidence="2">
    <location>
        <begin position="309"/>
        <end position="348"/>
    </location>
</feature>
<evidence type="ECO:0000256" key="1">
    <source>
        <dbReference type="ARBA" id="ARBA00010652"/>
    </source>
</evidence>
<reference evidence="4 5" key="1">
    <citation type="submission" date="2016-10" db="EMBL/GenBank/DDBJ databases">
        <authorList>
            <person name="de Groot N.N."/>
        </authorList>
    </citation>
    <scope>NUCLEOTIDE SEQUENCE [LARGE SCALE GENOMIC DNA]</scope>
    <source>
        <strain evidence="4 5">DSM 44993</strain>
    </source>
</reference>
<dbReference type="InterPro" id="IPR038332">
    <property type="entry name" value="PPE_sf"/>
</dbReference>
<feature type="compositionally biased region" description="Polar residues" evidence="2">
    <location>
        <begin position="14"/>
        <end position="24"/>
    </location>
</feature>
<feature type="region of interest" description="Disordered" evidence="2">
    <location>
        <begin position="300"/>
        <end position="420"/>
    </location>
</feature>
<dbReference type="InterPro" id="IPR000030">
    <property type="entry name" value="PPE_dom"/>
</dbReference>
<dbReference type="Proteomes" id="UP000198582">
    <property type="component" value="Unassembled WGS sequence"/>
</dbReference>
<dbReference type="RefSeq" id="WP_091619298.1">
    <property type="nucleotide sequence ID" value="NZ_FOEF01000010.1"/>
</dbReference>
<organism evidence="4 5">
    <name type="scientific">Amycolatopsis saalfeldensis</name>
    <dbReference type="NCBI Taxonomy" id="394193"/>
    <lineage>
        <taxon>Bacteria</taxon>
        <taxon>Bacillati</taxon>
        <taxon>Actinomycetota</taxon>
        <taxon>Actinomycetes</taxon>
        <taxon>Pseudonocardiales</taxon>
        <taxon>Pseudonocardiaceae</taxon>
        <taxon>Amycolatopsis</taxon>
    </lineage>
</organism>
<feature type="region of interest" description="Disordered" evidence="2">
    <location>
        <begin position="1"/>
        <end position="26"/>
    </location>
</feature>
<protein>
    <recommendedName>
        <fullName evidence="3">PPE domain-containing protein</fullName>
    </recommendedName>
</protein>
<gene>
    <name evidence="4" type="ORF">SAMN04489732_11062</name>
</gene>
<proteinExistence type="inferred from homology"/>
<dbReference type="Gene3D" id="1.20.1260.20">
    <property type="entry name" value="PPE superfamily"/>
    <property type="match status" value="1"/>
</dbReference>
<dbReference type="OrthoDB" id="4763957at2"/>
<evidence type="ECO:0000256" key="2">
    <source>
        <dbReference type="SAM" id="MobiDB-lite"/>
    </source>
</evidence>
<keyword evidence="5" id="KW-1185">Reference proteome</keyword>
<dbReference type="EMBL" id="FOEF01000010">
    <property type="protein sequence ID" value="SEP45545.1"/>
    <property type="molecule type" value="Genomic_DNA"/>
</dbReference>
<evidence type="ECO:0000313" key="5">
    <source>
        <dbReference type="Proteomes" id="UP000198582"/>
    </source>
</evidence>
<feature type="compositionally biased region" description="Gly residues" evidence="2">
    <location>
        <begin position="410"/>
        <end position="420"/>
    </location>
</feature>
<accession>A0A1H8Y093</accession>
<dbReference type="SUPFAM" id="SSF140459">
    <property type="entry name" value="PE/PPE dimer-like"/>
    <property type="match status" value="1"/>
</dbReference>
<dbReference type="STRING" id="394193.SAMN04489732_11062"/>
<sequence length="420" mass="43771">MTETQENPLVAKSESPTGFTTNMGSAPKEMDNLNAQTSGAGILNDVASTITDARNGDWLNFGVDVATDGLDLLGAAMDPLGTLASAGVGWLIEHISFLKEGLDQLAGNPEAVTAKATTWENVSKQLEQSAGQYEQAAAKVAPDFQGQGGQAYQDTAKGYAATLRGASGQAHAASIGMNVAAALVGTERGLIRDMISSFVGELIIKGLAALAASWCTFGGTIAAFIADTVVEGGILAEKIGTRIAKVVEQLEKLAKSAGKSKAAIEDAANALKKLGKAADKVTDKSVDLAANIEKKGNELTDSARAAGKSHVDESVGDKAERWKESTAEKVPFHDKLEGAGDKVSEHGRNFLSPEGWQKAGGDVPKPSSADWVGAGTEARRQENEQVDRQREGAEAYKKEHEGEKPEGGEKPQGGGEGKPE</sequence>
<feature type="compositionally biased region" description="Basic and acidic residues" evidence="2">
    <location>
        <begin position="377"/>
        <end position="409"/>
    </location>
</feature>
<name>A0A1H8Y093_9PSEU</name>